<accession>A0A8S5S527</accession>
<organism evidence="1">
    <name type="scientific">Myoviridae sp. cthAo37</name>
    <dbReference type="NCBI Taxonomy" id="2827701"/>
    <lineage>
        <taxon>Viruses</taxon>
        <taxon>Duplodnaviria</taxon>
        <taxon>Heunggongvirae</taxon>
        <taxon>Uroviricota</taxon>
        <taxon>Caudoviricetes</taxon>
    </lineage>
</organism>
<reference evidence="1" key="1">
    <citation type="journal article" date="2021" name="Proc. Natl. Acad. Sci. U.S.A.">
        <title>A Catalog of Tens of Thousands of Viruses from Human Metagenomes Reveals Hidden Associations with Chronic Diseases.</title>
        <authorList>
            <person name="Tisza M.J."/>
            <person name="Buck C.B."/>
        </authorList>
    </citation>
    <scope>NUCLEOTIDE SEQUENCE</scope>
    <source>
        <strain evidence="1">CthAo37</strain>
    </source>
</reference>
<sequence>MQIIKTEVYPCSREMQEFSKRRCGYIVELTDGKIIRLYKPRKHVPYDFTEIMDKITRLTLCLEGFCRCKTFVQYFASSNDCDLVQEVTFSGVEPEWMKEKAARGQERNSEDIQRIIDGYKYLLMKYKVGGKKK</sequence>
<dbReference type="EMBL" id="BK032529">
    <property type="protein sequence ID" value="DAF46030.1"/>
    <property type="molecule type" value="Genomic_DNA"/>
</dbReference>
<protein>
    <submittedName>
        <fullName evidence="1">Uncharacterized protein</fullName>
    </submittedName>
</protein>
<proteinExistence type="predicted"/>
<evidence type="ECO:0000313" key="1">
    <source>
        <dbReference type="EMBL" id="DAF46030.1"/>
    </source>
</evidence>
<name>A0A8S5S527_9CAUD</name>